<dbReference type="SUPFAM" id="SSF54160">
    <property type="entry name" value="Chromo domain-like"/>
    <property type="match status" value="1"/>
</dbReference>
<sequence length="161" mass="18969">MKSREEIYKLLKEQLERAQQRIKHYTDKRRSERELQVGDEVYLKLQPYKQTSVAVRRNLKLASKYYGPYKVTLRVGSVAYKLELPDTSRIHPIFHISLLERKIGEGAITSREPPELTTEGQMKVYPALVLDKRMVKRQNRAVTQLLIQWLNLGPENATWEF</sequence>
<dbReference type="Proteomes" id="UP001165190">
    <property type="component" value="Unassembled WGS sequence"/>
</dbReference>
<gene>
    <name evidence="3" type="ORF">HRI_002351600</name>
</gene>
<reference evidence="3" key="1">
    <citation type="submission" date="2023-05" db="EMBL/GenBank/DDBJ databases">
        <title>Genome and transcriptome analyses reveal genes involved in the formation of fine ridges on petal epidermal cells in Hibiscus trionum.</title>
        <authorList>
            <person name="Koshimizu S."/>
            <person name="Masuda S."/>
            <person name="Ishii T."/>
            <person name="Shirasu K."/>
            <person name="Hoshino A."/>
            <person name="Arita M."/>
        </authorList>
    </citation>
    <scope>NUCLEOTIDE SEQUENCE</scope>
    <source>
        <strain evidence="3">Hamamatsu line</strain>
    </source>
</reference>
<accession>A0A9W7M3U2</accession>
<dbReference type="AlphaFoldDB" id="A0A9W7M3U2"/>
<dbReference type="OrthoDB" id="5554229at2759"/>
<dbReference type="PANTHER" id="PTHR46148">
    <property type="entry name" value="CHROMO DOMAIN-CONTAINING PROTEIN"/>
    <property type="match status" value="1"/>
</dbReference>
<organism evidence="3 4">
    <name type="scientific">Hibiscus trionum</name>
    <name type="common">Flower of an hour</name>
    <dbReference type="NCBI Taxonomy" id="183268"/>
    <lineage>
        <taxon>Eukaryota</taxon>
        <taxon>Viridiplantae</taxon>
        <taxon>Streptophyta</taxon>
        <taxon>Embryophyta</taxon>
        <taxon>Tracheophyta</taxon>
        <taxon>Spermatophyta</taxon>
        <taxon>Magnoliopsida</taxon>
        <taxon>eudicotyledons</taxon>
        <taxon>Gunneridae</taxon>
        <taxon>Pentapetalae</taxon>
        <taxon>rosids</taxon>
        <taxon>malvids</taxon>
        <taxon>Malvales</taxon>
        <taxon>Malvaceae</taxon>
        <taxon>Malvoideae</taxon>
        <taxon>Hibiscus</taxon>
    </lineage>
</organism>
<feature type="domain" description="Tf2-1-like SH3-like" evidence="2">
    <location>
        <begin position="38"/>
        <end position="101"/>
    </location>
</feature>
<name>A0A9W7M3U2_HIBTR</name>
<evidence type="ECO:0000256" key="1">
    <source>
        <dbReference type="SAM" id="Coils"/>
    </source>
</evidence>
<proteinExistence type="predicted"/>
<dbReference type="InterPro" id="IPR016197">
    <property type="entry name" value="Chromo-like_dom_sf"/>
</dbReference>
<feature type="coiled-coil region" evidence="1">
    <location>
        <begin position="1"/>
        <end position="35"/>
    </location>
</feature>
<evidence type="ECO:0000313" key="3">
    <source>
        <dbReference type="EMBL" id="GMI86823.1"/>
    </source>
</evidence>
<dbReference type="PANTHER" id="PTHR46148:SF52">
    <property type="entry name" value="OS04G0603800 PROTEIN"/>
    <property type="match status" value="1"/>
</dbReference>
<dbReference type="InterPro" id="IPR056924">
    <property type="entry name" value="SH3_Tf2-1"/>
</dbReference>
<keyword evidence="4" id="KW-1185">Reference proteome</keyword>
<comment type="caution">
    <text evidence="3">The sequence shown here is derived from an EMBL/GenBank/DDBJ whole genome shotgun (WGS) entry which is preliminary data.</text>
</comment>
<dbReference type="EMBL" id="BSYR01000021">
    <property type="protein sequence ID" value="GMI86823.1"/>
    <property type="molecule type" value="Genomic_DNA"/>
</dbReference>
<evidence type="ECO:0000259" key="2">
    <source>
        <dbReference type="Pfam" id="PF24626"/>
    </source>
</evidence>
<keyword evidence="1" id="KW-0175">Coiled coil</keyword>
<protein>
    <recommendedName>
        <fullName evidence="2">Tf2-1-like SH3-like domain-containing protein</fullName>
    </recommendedName>
</protein>
<evidence type="ECO:0000313" key="4">
    <source>
        <dbReference type="Proteomes" id="UP001165190"/>
    </source>
</evidence>
<dbReference type="Pfam" id="PF24626">
    <property type="entry name" value="SH3_Tf2-1"/>
    <property type="match status" value="1"/>
</dbReference>